<feature type="compositionally biased region" description="Basic and acidic residues" evidence="1">
    <location>
        <begin position="23"/>
        <end position="35"/>
    </location>
</feature>
<feature type="region of interest" description="Disordered" evidence="1">
    <location>
        <begin position="895"/>
        <end position="1061"/>
    </location>
</feature>
<dbReference type="GO" id="GO:0005874">
    <property type="term" value="C:microtubule"/>
    <property type="evidence" value="ECO:0007669"/>
    <property type="project" value="InterPro"/>
</dbReference>
<name>A0A1B6G0X2_9HEMI</name>
<feature type="compositionally biased region" description="Basic and acidic residues" evidence="1">
    <location>
        <begin position="100"/>
        <end position="120"/>
    </location>
</feature>
<feature type="compositionally biased region" description="Basic and acidic residues" evidence="1">
    <location>
        <begin position="161"/>
        <end position="171"/>
    </location>
</feature>
<feature type="compositionally biased region" description="Polar residues" evidence="1">
    <location>
        <begin position="142"/>
        <end position="153"/>
    </location>
</feature>
<organism evidence="2">
    <name type="scientific">Cuerna arida</name>
    <dbReference type="NCBI Taxonomy" id="1464854"/>
    <lineage>
        <taxon>Eukaryota</taxon>
        <taxon>Metazoa</taxon>
        <taxon>Ecdysozoa</taxon>
        <taxon>Arthropoda</taxon>
        <taxon>Hexapoda</taxon>
        <taxon>Insecta</taxon>
        <taxon>Pterygota</taxon>
        <taxon>Neoptera</taxon>
        <taxon>Paraneoptera</taxon>
        <taxon>Hemiptera</taxon>
        <taxon>Auchenorrhyncha</taxon>
        <taxon>Membracoidea</taxon>
        <taxon>Cicadellidae</taxon>
        <taxon>Cicadellinae</taxon>
        <taxon>Proconiini</taxon>
        <taxon>Cuerna</taxon>
    </lineage>
</organism>
<feature type="compositionally biased region" description="Basic and acidic residues" evidence="1">
    <location>
        <begin position="1292"/>
        <end position="1314"/>
    </location>
</feature>
<dbReference type="GO" id="GO:0008017">
    <property type="term" value="F:microtubule binding"/>
    <property type="evidence" value="ECO:0007669"/>
    <property type="project" value="InterPro"/>
</dbReference>
<dbReference type="GO" id="GO:0030425">
    <property type="term" value="C:dendrite"/>
    <property type="evidence" value="ECO:0007669"/>
    <property type="project" value="TreeGrafter"/>
</dbReference>
<dbReference type="GO" id="GO:0007409">
    <property type="term" value="P:axonogenesis"/>
    <property type="evidence" value="ECO:0007669"/>
    <property type="project" value="TreeGrafter"/>
</dbReference>
<feature type="compositionally biased region" description="Basic and acidic residues" evidence="1">
    <location>
        <begin position="1042"/>
        <end position="1052"/>
    </location>
</feature>
<feature type="region of interest" description="Disordered" evidence="1">
    <location>
        <begin position="782"/>
        <end position="872"/>
    </location>
</feature>
<feature type="compositionally biased region" description="Basic and acidic residues" evidence="1">
    <location>
        <begin position="290"/>
        <end position="302"/>
    </location>
</feature>
<dbReference type="GO" id="GO:0003779">
    <property type="term" value="F:actin binding"/>
    <property type="evidence" value="ECO:0007669"/>
    <property type="project" value="TreeGrafter"/>
</dbReference>
<reference evidence="2" key="1">
    <citation type="submission" date="2015-11" db="EMBL/GenBank/DDBJ databases">
        <title>De novo transcriptome assembly of four potential Pierce s Disease insect vectors from Arizona vineyards.</title>
        <authorList>
            <person name="Tassone E.E."/>
        </authorList>
    </citation>
    <scope>NUCLEOTIDE SEQUENCE</scope>
</reference>
<feature type="compositionally biased region" description="Basic and acidic residues" evidence="1">
    <location>
        <begin position="1875"/>
        <end position="1896"/>
    </location>
</feature>
<dbReference type="EMBL" id="GECZ01013699">
    <property type="protein sequence ID" value="JAS56070.1"/>
    <property type="molecule type" value="Transcribed_RNA"/>
</dbReference>
<feature type="compositionally biased region" description="Basic and acidic residues" evidence="1">
    <location>
        <begin position="796"/>
        <end position="826"/>
    </location>
</feature>
<feature type="compositionally biased region" description="Basic and acidic residues" evidence="1">
    <location>
        <begin position="313"/>
        <end position="326"/>
    </location>
</feature>
<dbReference type="InterPro" id="IPR026074">
    <property type="entry name" value="MAP1"/>
</dbReference>
<evidence type="ECO:0000313" key="2">
    <source>
        <dbReference type="EMBL" id="JAS56070.1"/>
    </source>
</evidence>
<feature type="compositionally biased region" description="Polar residues" evidence="1">
    <location>
        <begin position="1517"/>
        <end position="1529"/>
    </location>
</feature>
<feature type="compositionally biased region" description="Low complexity" evidence="1">
    <location>
        <begin position="1687"/>
        <end position="1696"/>
    </location>
</feature>
<feature type="compositionally biased region" description="Basic and acidic residues" evidence="1">
    <location>
        <begin position="1"/>
        <end position="13"/>
    </location>
</feature>
<protein>
    <recommendedName>
        <fullName evidence="3">Microtubule-associated protein futsch</fullName>
    </recommendedName>
</protein>
<feature type="compositionally biased region" description="Polar residues" evidence="1">
    <location>
        <begin position="1707"/>
        <end position="1716"/>
    </location>
</feature>
<feature type="compositionally biased region" description="Basic and acidic residues" evidence="1">
    <location>
        <begin position="896"/>
        <end position="906"/>
    </location>
</feature>
<dbReference type="GO" id="GO:0045202">
    <property type="term" value="C:synapse"/>
    <property type="evidence" value="ECO:0007669"/>
    <property type="project" value="TreeGrafter"/>
</dbReference>
<feature type="compositionally biased region" description="Polar residues" evidence="1">
    <location>
        <begin position="568"/>
        <end position="615"/>
    </location>
</feature>
<feature type="compositionally biased region" description="Basic and acidic residues" evidence="1">
    <location>
        <begin position="976"/>
        <end position="989"/>
    </location>
</feature>
<feature type="compositionally biased region" description="Basic and acidic residues" evidence="1">
    <location>
        <begin position="215"/>
        <end position="224"/>
    </location>
</feature>
<feature type="compositionally biased region" description="Basic and acidic residues" evidence="1">
    <location>
        <begin position="1016"/>
        <end position="1035"/>
    </location>
</feature>
<accession>A0A1B6G0X2</accession>
<feature type="non-terminal residue" evidence="2">
    <location>
        <position position="1"/>
    </location>
</feature>
<feature type="compositionally biased region" description="Basic and acidic residues" evidence="1">
    <location>
        <begin position="468"/>
        <end position="484"/>
    </location>
</feature>
<feature type="compositionally biased region" description="Low complexity" evidence="1">
    <location>
        <begin position="1737"/>
        <end position="1747"/>
    </location>
</feature>
<feature type="region of interest" description="Disordered" evidence="1">
    <location>
        <begin position="1619"/>
        <end position="1800"/>
    </location>
</feature>
<feature type="compositionally biased region" description="Basic and acidic residues" evidence="1">
    <location>
        <begin position="835"/>
        <end position="851"/>
    </location>
</feature>
<dbReference type="GO" id="GO:0005829">
    <property type="term" value="C:cytosol"/>
    <property type="evidence" value="ECO:0007669"/>
    <property type="project" value="TreeGrafter"/>
</dbReference>
<feature type="compositionally biased region" description="Basic and acidic residues" evidence="1">
    <location>
        <begin position="129"/>
        <end position="138"/>
    </location>
</feature>
<sequence length="2014" mass="219817">EIKTKVLEDKKEITPTGPSPIASEKESIKDTKILDEPTDSTAQSVSPVSCEKEYSRDTDATVLKDKKEIRPESDTESTKDTKLQEEPTESTVQRTSPIPSDKDDSSDVESKLVDNKKEISHPSISPAPIEKESTKVLEEQTESSSQRLTTVPSDQEDSTDIETKVLEDKTEISPPRASPVPSDKDILKDTKELHESAVQIISPSVIDKEVSKLVETKDIEDRMEISPSRTSPVPNDKESTKDTPVSSEPKESHVGSTTPAPSIKDDGEEAILIAEQTQVASTKSITPVSSDKDDKLAHDKKQTSPGIISPVPYDKEDSREMDRKDQEDIQSILETSISVLSDKENIKDVLDQQKQTILDGTITVSSVMDDTKEIKILDEKIHTTSKSMSPVPCDKDEAKGMDVLFEQKLPTTKSISTVSSEKEDSLDVDTTVCEDKTVTTATTSPVPSGKESAKDSESTPSTTTPLPGDKDVKDIQAIDEEKQITSKSTSFIASDKGDKQIIVSDEQKQTTPKSISPVPSDKDDEKDSQGTKSDDKTDKTTPQSSVPGFSDKDGVKDIKHLDDEKQSTPKSTSPVPSNEVDTQTVEVTDGQKQTVPITSSPTTVDKNKQITTPKSVSPHANDRVDSIDVDGRLLDGTKEISPKSLSPVPSDRSDDIDSNIKTIQENAIQKSTSPVLSEKSDVSEKEVLKSYDDVLQKELDVTSKVSAEEELKDIQTTKSKVLDVTEEEIKTCSPILSKKSEMIESTSLAEVEASKELDVKESASLTAIESVISQEKEIIKKEDEAEVPKLGSAKGDICRTDSPHPTELRKSEKGEAIIVKDEKVDTSKSISSVSTEKEDSKLLEKRKDENQKATLQSHSPAQNEKEHGDELVEAKAVDTKHDNLPSISALPISKTEITHIEKKDTPKTVSPVPSEKDGLEIPKGDIVIGKEDFHSTKEESPLLDVKHKHEQIEILSSREEKSDEKSPDQMKTTIYTDEKITGTKTEKSDTPISVSPVPTDKMSDDNTTALKSEASATEKADTELSEKNIDMEEKSYTLSVLDKGKQEPKSSDSLDDSVIIDDQKVSEDEAKSISRAVLSEIPKQSVKELDTAPHAIEKGILETSQSEKDEKGVAAEFISSEKSSDSVQSVIDSNALSTDKVPIAELHKSDANIPIFDESKSNEIQEQSETQAKKIDTVLFTDIDQQTIETLNGVSASGISSLDVSSRNMIESAIENKDIKTEVIVQSDFDSTVPSTVVGSNVELIQKSSLSDEDSKLQSDYETKSNKSAQQLHSTDVKDGLKSVESSSLSSTKERTDGEASHKTDSSHTSKDEYSSTVHRMLVTKSSEDGGTEIELCSSSVTRMPNESCDKHLGNISHQKVSGDDQAKTSSSSSVVSGKQETSFHQESNLPTSKKTTTTTTHYTTSEENTGPSDSTKQGEVLRTVTTTITKTFGDHSSTTVTTTEECVMEPIGERKPSSQEESTPGSDSVKASKPSSETTSSGGTTHSLKKEISDAGRSGTPASDMASEREFEGPSTPHSDISSGQVSRAATHVWGETSEGRPDSRHCDSDDDIPCSPMSVTSHIAQSPPQFDFDVHQHSKQGFYEESSKLKESAIPLAMTSSLYGSLPEEDPLEEYLKDKKQSSGESQMYSSMYVSKYGEDDHDNQQYSTSEKGQFESMFSSKKDDIDFETAIKEHKSTRGEDLTTKYTNGKTTTPIGKSDIDSKSIYSGASTNGHGKPHVNGKSSQPDSLEYQESQSSTSTTTTSVPQKAVTSQSVLSDVPISSSSTKASSEDKKDPIEGWGKPLGLPPPPKNLIDSPLSRSTLTLVWNPADEWGIPLGLPSPAPPPVKKDSMNGEIDTEITSTSNKTTPKKVARRNAENNKSASNTPVGKEASNKSKHPESPVKRASNKESRSKPVSPVYMDLTYVPHHGNSHYTSVEFFKRVRARYYVFSGTEPSREVFNALLEAKQTWEDKDLEVTIIPTYDTDTLGYWVAENEDILAKYKIDLSPSASRCTINLQDHETSCSAYRLEF</sequence>
<feature type="compositionally biased region" description="Polar residues" evidence="1">
    <location>
        <begin position="1625"/>
        <end position="1635"/>
    </location>
</feature>
<dbReference type="GO" id="GO:0031114">
    <property type="term" value="P:regulation of microtubule depolymerization"/>
    <property type="evidence" value="ECO:0007669"/>
    <property type="project" value="TreeGrafter"/>
</dbReference>
<feature type="compositionally biased region" description="Low complexity" evidence="1">
    <location>
        <begin position="1472"/>
        <end position="1487"/>
    </location>
</feature>
<dbReference type="GO" id="GO:0043025">
    <property type="term" value="C:neuronal cell body"/>
    <property type="evidence" value="ECO:0007669"/>
    <property type="project" value="TreeGrafter"/>
</dbReference>
<proteinExistence type="predicted"/>
<feature type="compositionally biased region" description="Basic and acidic residues" evidence="1">
    <location>
        <begin position="1539"/>
        <end position="1549"/>
    </location>
</feature>
<evidence type="ECO:0000256" key="1">
    <source>
        <dbReference type="SAM" id="MobiDB-lite"/>
    </source>
</evidence>
<dbReference type="PANTHER" id="PTHR13843">
    <property type="entry name" value="MICROTUBULE-ASSOCIATED PROTEIN"/>
    <property type="match status" value="1"/>
</dbReference>
<feature type="compositionally biased region" description="Basic and acidic residues" evidence="1">
    <location>
        <begin position="1663"/>
        <end position="1686"/>
    </location>
</feature>
<evidence type="ECO:0008006" key="3">
    <source>
        <dbReference type="Google" id="ProtNLM"/>
    </source>
</evidence>
<feature type="compositionally biased region" description="Basic and acidic residues" evidence="1">
    <location>
        <begin position="863"/>
        <end position="872"/>
    </location>
</feature>
<dbReference type="PANTHER" id="PTHR13843:SF12">
    <property type="entry name" value="ATPASE F1_V1_A1 COMPLEX ALPHA_BETA SUBUNIT NUCLEOTIDE-BINDING DOMAIN-CONTAINING PROTEIN"/>
    <property type="match status" value="1"/>
</dbReference>
<feature type="region of interest" description="Disordered" evidence="1">
    <location>
        <begin position="1249"/>
        <end position="1318"/>
    </location>
</feature>
<feature type="compositionally biased region" description="Polar residues" evidence="1">
    <location>
        <begin position="275"/>
        <end position="289"/>
    </location>
</feature>
<feature type="compositionally biased region" description="Basic and acidic residues" evidence="1">
    <location>
        <begin position="620"/>
        <end position="641"/>
    </location>
</feature>
<dbReference type="GO" id="GO:0016358">
    <property type="term" value="P:dendrite development"/>
    <property type="evidence" value="ECO:0007669"/>
    <property type="project" value="TreeGrafter"/>
</dbReference>
<dbReference type="GO" id="GO:0000226">
    <property type="term" value="P:microtubule cytoskeleton organization"/>
    <property type="evidence" value="ECO:0007669"/>
    <property type="project" value="InterPro"/>
</dbReference>
<feature type="compositionally biased region" description="Basic and acidic residues" evidence="1">
    <location>
        <begin position="50"/>
        <end position="85"/>
    </location>
</feature>
<feature type="region of interest" description="Disordered" evidence="1">
    <location>
        <begin position="411"/>
        <end position="657"/>
    </location>
</feature>
<feature type="compositionally biased region" description="Low complexity" evidence="1">
    <location>
        <begin position="1392"/>
        <end position="1410"/>
    </location>
</feature>
<feature type="compositionally biased region" description="Polar residues" evidence="1">
    <location>
        <begin position="1647"/>
        <end position="1662"/>
    </location>
</feature>
<feature type="region of interest" description="Disordered" evidence="1">
    <location>
        <begin position="1"/>
        <end position="184"/>
    </location>
</feature>
<feature type="compositionally biased region" description="Basic and acidic residues" evidence="1">
    <location>
        <begin position="1253"/>
        <end position="1265"/>
    </location>
</feature>
<feature type="compositionally biased region" description="Basic and acidic residues" evidence="1">
    <location>
        <begin position="914"/>
        <end position="968"/>
    </location>
</feature>
<feature type="compositionally biased region" description="Low complexity" evidence="1">
    <location>
        <begin position="1755"/>
        <end position="1771"/>
    </location>
</feature>
<gene>
    <name evidence="2" type="ORF">g.41606</name>
</gene>
<feature type="compositionally biased region" description="Polar residues" evidence="1">
    <location>
        <begin position="1379"/>
        <end position="1391"/>
    </location>
</feature>
<feature type="region of interest" description="Disordered" evidence="1">
    <location>
        <begin position="215"/>
        <end position="326"/>
    </location>
</feature>
<feature type="region of interest" description="Disordered" evidence="1">
    <location>
        <begin position="1814"/>
        <end position="1898"/>
    </location>
</feature>
<dbReference type="GO" id="GO:0005875">
    <property type="term" value="C:microtubule associated complex"/>
    <property type="evidence" value="ECO:0007669"/>
    <property type="project" value="TreeGrafter"/>
</dbReference>
<feature type="compositionally biased region" description="Basic and acidic residues" evidence="1">
    <location>
        <begin position="520"/>
        <end position="539"/>
    </location>
</feature>
<feature type="compositionally biased region" description="Polar residues" evidence="1">
    <location>
        <begin position="1724"/>
        <end position="1736"/>
    </location>
</feature>
<feature type="compositionally biased region" description="Polar residues" evidence="1">
    <location>
        <begin position="852"/>
        <end position="862"/>
    </location>
</feature>
<feature type="compositionally biased region" description="Basic and acidic residues" evidence="1">
    <location>
        <begin position="550"/>
        <end position="567"/>
    </location>
</feature>
<feature type="region of interest" description="Disordered" evidence="1">
    <location>
        <begin position="1348"/>
        <end position="1566"/>
    </location>
</feature>
<feature type="compositionally biased region" description="Low complexity" evidence="1">
    <location>
        <begin position="438"/>
        <end position="448"/>
    </location>
</feature>